<keyword evidence="2" id="KW-1185">Reference proteome</keyword>
<dbReference type="Proteomes" id="UP000308600">
    <property type="component" value="Unassembled WGS sequence"/>
</dbReference>
<sequence>MSQPSHALRHEKEAERTQQLLIRARQHASKKTEYDSLATRKKLLDLFKEKAGYEPYPWQLDVAEAALTGLDMIVVAGTGAGKTIPFMLPLLLSRDKFSVVISPLKTLQDDQVTRFEDMGIRAVAVNGDTWSNEIHNVSGVEFSEKVVSIIVDEAHCVSEWGGDFRPVYAQVSKLRSFIPTTIPMLLTSATLPPETITDLQKRFEMDPKETFRLNLGNRRPNIHKSVRFMDSAKDFKALHKLLPDPRKVKTSKDLEKTLIFTNDVLTTHKICRHLRQRYGRTFNRQIDYLHSHRTPQAKKRVMKRFRKGRIRILIATEAAGMGADIPDIKHVIQFGIPSSLGVLDQRFGRAGRRRGLRAYAVLLAERSVLKQRKVGAGRGKRKKPDESSSDSESSSDEDDSDLEDCEPPATVKMTALPSLEWVKNVEKHLREYITATTCRTMITDAFFDNPPLMTPVIPDIATETVTKCGHCDNCIPSDAGYDLDSDSETDTSPGNSEQSKAAPVPGGATRRGEHLKAVRKALEDWRSEQFYISYPDAAFTSHTFLPDTTLTTLASNARLRTVQQLTTELHPPWIFCDDHGQDVLDFLKQLDDAEMAKRQKAKETKKRTKAAEKEAEKRAKEAEREAEMQAKGESTGKPRPKKRRKASPLPYQSQMSSFQLTASPGVLGSSSTFNTSSAD</sequence>
<name>A0ACD3A091_9AGAR</name>
<dbReference type="EMBL" id="ML209213">
    <property type="protein sequence ID" value="TFK58744.1"/>
    <property type="molecule type" value="Genomic_DNA"/>
</dbReference>
<protein>
    <submittedName>
        <fullName evidence="1">P-loop containing nucleoside triphosphate hydrolase protein</fullName>
    </submittedName>
</protein>
<evidence type="ECO:0000313" key="1">
    <source>
        <dbReference type="EMBL" id="TFK58744.1"/>
    </source>
</evidence>
<keyword evidence="1" id="KW-0378">Hydrolase</keyword>
<organism evidence="1 2">
    <name type="scientific">Pluteus cervinus</name>
    <dbReference type="NCBI Taxonomy" id="181527"/>
    <lineage>
        <taxon>Eukaryota</taxon>
        <taxon>Fungi</taxon>
        <taxon>Dikarya</taxon>
        <taxon>Basidiomycota</taxon>
        <taxon>Agaricomycotina</taxon>
        <taxon>Agaricomycetes</taxon>
        <taxon>Agaricomycetidae</taxon>
        <taxon>Agaricales</taxon>
        <taxon>Pluteineae</taxon>
        <taxon>Pluteaceae</taxon>
        <taxon>Pluteus</taxon>
    </lineage>
</organism>
<evidence type="ECO:0000313" key="2">
    <source>
        <dbReference type="Proteomes" id="UP000308600"/>
    </source>
</evidence>
<accession>A0ACD3A091</accession>
<gene>
    <name evidence="1" type="ORF">BDN72DRAFT_829531</name>
</gene>
<proteinExistence type="predicted"/>
<reference evidence="1 2" key="1">
    <citation type="journal article" date="2019" name="Nat. Ecol. Evol.">
        <title>Megaphylogeny resolves global patterns of mushroom evolution.</title>
        <authorList>
            <person name="Varga T."/>
            <person name="Krizsan K."/>
            <person name="Foldi C."/>
            <person name="Dima B."/>
            <person name="Sanchez-Garcia M."/>
            <person name="Sanchez-Ramirez S."/>
            <person name="Szollosi G.J."/>
            <person name="Szarkandi J.G."/>
            <person name="Papp V."/>
            <person name="Albert L."/>
            <person name="Andreopoulos W."/>
            <person name="Angelini C."/>
            <person name="Antonin V."/>
            <person name="Barry K.W."/>
            <person name="Bougher N.L."/>
            <person name="Buchanan P."/>
            <person name="Buyck B."/>
            <person name="Bense V."/>
            <person name="Catcheside P."/>
            <person name="Chovatia M."/>
            <person name="Cooper J."/>
            <person name="Damon W."/>
            <person name="Desjardin D."/>
            <person name="Finy P."/>
            <person name="Geml J."/>
            <person name="Haridas S."/>
            <person name="Hughes K."/>
            <person name="Justo A."/>
            <person name="Karasinski D."/>
            <person name="Kautmanova I."/>
            <person name="Kiss B."/>
            <person name="Kocsube S."/>
            <person name="Kotiranta H."/>
            <person name="LaButti K.M."/>
            <person name="Lechner B.E."/>
            <person name="Liimatainen K."/>
            <person name="Lipzen A."/>
            <person name="Lukacs Z."/>
            <person name="Mihaltcheva S."/>
            <person name="Morgado L.N."/>
            <person name="Niskanen T."/>
            <person name="Noordeloos M.E."/>
            <person name="Ohm R.A."/>
            <person name="Ortiz-Santana B."/>
            <person name="Ovrebo C."/>
            <person name="Racz N."/>
            <person name="Riley R."/>
            <person name="Savchenko A."/>
            <person name="Shiryaev A."/>
            <person name="Soop K."/>
            <person name="Spirin V."/>
            <person name="Szebenyi C."/>
            <person name="Tomsovsky M."/>
            <person name="Tulloss R.E."/>
            <person name="Uehling J."/>
            <person name="Grigoriev I.V."/>
            <person name="Vagvolgyi C."/>
            <person name="Papp T."/>
            <person name="Martin F.M."/>
            <person name="Miettinen O."/>
            <person name="Hibbett D.S."/>
            <person name="Nagy L.G."/>
        </authorList>
    </citation>
    <scope>NUCLEOTIDE SEQUENCE [LARGE SCALE GENOMIC DNA]</scope>
    <source>
        <strain evidence="1 2">NL-1719</strain>
    </source>
</reference>